<dbReference type="Pfam" id="PF01040">
    <property type="entry name" value="UbiA"/>
    <property type="match status" value="1"/>
</dbReference>
<accession>A0A261F8E0</accession>
<dbReference type="CDD" id="cd13962">
    <property type="entry name" value="PT_UbiA_UBIAD1"/>
    <property type="match status" value="1"/>
</dbReference>
<dbReference type="AlphaFoldDB" id="A0A261F8E0"/>
<keyword evidence="2 8" id="KW-0474">Menaquinone biosynthesis</keyword>
<dbReference type="UniPathway" id="UPA00079">
    <property type="reaction ID" value="UER00168"/>
</dbReference>
<evidence type="ECO:0000256" key="9">
    <source>
        <dbReference type="NCBIfam" id="TIGR00751"/>
    </source>
</evidence>
<feature type="transmembrane region" description="Helical" evidence="8">
    <location>
        <begin position="292"/>
        <end position="317"/>
    </location>
</feature>
<dbReference type="GO" id="GO:0046428">
    <property type="term" value="F:1,4-dihydroxy-2-naphthoate polyprenyltransferase activity"/>
    <property type="evidence" value="ECO:0007669"/>
    <property type="project" value="UniProtKB-UniRule"/>
</dbReference>
<keyword evidence="5 8" id="KW-0812">Transmembrane</keyword>
<evidence type="ECO:0000256" key="8">
    <source>
        <dbReference type="HAMAP-Rule" id="MF_01937"/>
    </source>
</evidence>
<comment type="subcellular location">
    <subcellularLocation>
        <location evidence="8">Cell membrane</location>
        <topology evidence="8">Multi-pass membrane protein</topology>
    </subcellularLocation>
    <subcellularLocation>
        <location evidence="1">Membrane</location>
        <topology evidence="1">Multi-pass membrane protein</topology>
    </subcellularLocation>
</comment>
<dbReference type="GO" id="GO:0042371">
    <property type="term" value="P:vitamin K biosynthetic process"/>
    <property type="evidence" value="ECO:0007669"/>
    <property type="project" value="TreeGrafter"/>
</dbReference>
<evidence type="ECO:0000256" key="3">
    <source>
        <dbReference type="ARBA" id="ARBA00022475"/>
    </source>
</evidence>
<comment type="similarity">
    <text evidence="8">Belongs to the MenA family. Type 1 subfamily.</text>
</comment>
<dbReference type="NCBIfam" id="TIGR00751">
    <property type="entry name" value="menA"/>
    <property type="match status" value="1"/>
</dbReference>
<keyword evidence="3 8" id="KW-1003">Cell membrane</keyword>
<protein>
    <recommendedName>
        <fullName evidence="8 9">1,4-dihydroxy-2-naphthoate octaprenyltransferase</fullName>
        <shortName evidence="8">DHNA-octaprenyltransferase</shortName>
        <ecNumber evidence="8 9">2.5.1.74</ecNumber>
    </recommendedName>
</protein>
<feature type="transmembrane region" description="Helical" evidence="8">
    <location>
        <begin position="79"/>
        <end position="100"/>
    </location>
</feature>
<feature type="transmembrane region" description="Helical" evidence="8">
    <location>
        <begin position="164"/>
        <end position="182"/>
    </location>
</feature>
<keyword evidence="4 8" id="KW-0808">Transferase</keyword>
<organism evidence="10 11">
    <name type="scientific">Bifidobacterium tissieri</name>
    <dbReference type="NCBI Taxonomy" id="1630162"/>
    <lineage>
        <taxon>Bacteria</taxon>
        <taxon>Bacillati</taxon>
        <taxon>Actinomycetota</taxon>
        <taxon>Actinomycetes</taxon>
        <taxon>Bifidobacteriales</taxon>
        <taxon>Bifidobacteriaceae</taxon>
        <taxon>Bifidobacterium</taxon>
    </lineage>
</organism>
<keyword evidence="7 8" id="KW-0472">Membrane</keyword>
<evidence type="ECO:0000256" key="2">
    <source>
        <dbReference type="ARBA" id="ARBA00022428"/>
    </source>
</evidence>
<evidence type="ECO:0000256" key="6">
    <source>
        <dbReference type="ARBA" id="ARBA00022989"/>
    </source>
</evidence>
<evidence type="ECO:0000256" key="4">
    <source>
        <dbReference type="ARBA" id="ARBA00022679"/>
    </source>
</evidence>
<reference evidence="10 11" key="1">
    <citation type="journal article" date="2017" name="BMC Genomics">
        <title>Comparative genomic and phylogenomic analyses of the Bifidobacteriaceae family.</title>
        <authorList>
            <person name="Lugli G.A."/>
            <person name="Milani C."/>
            <person name="Turroni F."/>
            <person name="Duranti S."/>
            <person name="Mancabelli L."/>
            <person name="Mangifesta M."/>
            <person name="Ferrario C."/>
            <person name="Modesto M."/>
            <person name="Mattarelli P."/>
            <person name="Jiri K."/>
            <person name="van Sinderen D."/>
            <person name="Ventura M."/>
        </authorList>
    </citation>
    <scope>NUCLEOTIDE SEQUENCE [LARGE SCALE GENOMIC DNA]</scope>
    <source>
        <strain evidence="10 11">DSM 100201</strain>
    </source>
</reference>
<dbReference type="HAMAP" id="MF_01937">
    <property type="entry name" value="MenA_1"/>
    <property type="match status" value="1"/>
</dbReference>
<comment type="caution">
    <text evidence="10">The sequence shown here is derived from an EMBL/GenBank/DDBJ whole genome shotgun (WGS) entry which is preliminary data.</text>
</comment>
<dbReference type="InterPro" id="IPR004657">
    <property type="entry name" value="MenA"/>
</dbReference>
<keyword evidence="6 8" id="KW-1133">Transmembrane helix</keyword>
<feature type="transmembrane region" description="Helical" evidence="8">
    <location>
        <begin position="351"/>
        <end position="373"/>
    </location>
</feature>
<evidence type="ECO:0000256" key="5">
    <source>
        <dbReference type="ARBA" id="ARBA00022692"/>
    </source>
</evidence>
<comment type="pathway">
    <text evidence="8">Quinol/quinone metabolism; menaquinone biosynthesis; menaquinol from 1,4-dihydroxy-2-naphthoate: step 1/2.</text>
</comment>
<evidence type="ECO:0000256" key="7">
    <source>
        <dbReference type="ARBA" id="ARBA00023136"/>
    </source>
</evidence>
<evidence type="ECO:0000256" key="1">
    <source>
        <dbReference type="ARBA" id="ARBA00004141"/>
    </source>
</evidence>
<dbReference type="PANTHER" id="PTHR13929:SF0">
    <property type="entry name" value="UBIA PRENYLTRANSFERASE DOMAIN-CONTAINING PROTEIN 1"/>
    <property type="match status" value="1"/>
</dbReference>
<dbReference type="Proteomes" id="UP000216444">
    <property type="component" value="Unassembled WGS sequence"/>
</dbReference>
<dbReference type="PANTHER" id="PTHR13929">
    <property type="entry name" value="1,4-DIHYDROXY-2-NAPHTHOATE OCTAPRENYLTRANSFERASE"/>
    <property type="match status" value="1"/>
</dbReference>
<proteinExistence type="inferred from homology"/>
<sequence length="385" mass="40780">MLKTMNLGLWVRGMRPRTLPASIAPVIVGAAAAYGVLTRDDGWGLRCLSTDDAVWVDAETGNGPCATTWTAIDGALPRFFGMMLLCMGVALFLQIAVNFANDYSDGVRGTDGHRGANESRTGKPQRLTASGLVPPKRVLAVAGISAALACLCGLGVAIASRQYWLIGLGALCLIAGWFYTGGRHPYGYAGFGELFVFLFFGLVATLGTEFAICQSFDGFGIPNVTAFDFTGIGESSSVSVAWLLQGEYGIDGVGMLASICVGLHAVMVLMVNNLRDIDDDVVHGKRTLAVRLGWRGAWIALVACCVADWIAAIPLMLVEWAPYASWLWIAAGGIMQTQIIRAVLKRDFGRALGLSGMQCLVFAVIVVIGTVSFGTEVQSAALPLA</sequence>
<dbReference type="GO" id="GO:0009234">
    <property type="term" value="P:menaquinone biosynthetic process"/>
    <property type="evidence" value="ECO:0007669"/>
    <property type="project" value="UniProtKB-UniRule"/>
</dbReference>
<keyword evidence="11" id="KW-1185">Reference proteome</keyword>
<dbReference type="Gene3D" id="1.10.357.140">
    <property type="entry name" value="UbiA prenyltransferase"/>
    <property type="match status" value="1"/>
</dbReference>
<gene>
    <name evidence="8" type="primary">menA</name>
    <name evidence="10" type="ORF">BTIS_2162</name>
</gene>
<feature type="transmembrane region" description="Helical" evidence="8">
    <location>
        <begin position="252"/>
        <end position="271"/>
    </location>
</feature>
<evidence type="ECO:0000313" key="10">
    <source>
        <dbReference type="EMBL" id="OZG55420.1"/>
    </source>
</evidence>
<dbReference type="InterPro" id="IPR026046">
    <property type="entry name" value="UBIAD1"/>
</dbReference>
<comment type="function">
    <text evidence="8">Conversion of 1,4-dihydroxy-2-naphthoate (DHNA) to demethylmenaquinone (DMK).</text>
</comment>
<comment type="catalytic activity">
    <reaction evidence="8">
        <text>an all-trans-polyprenyl diphosphate + 1,4-dihydroxy-2-naphthoate + H(+) = a 2-demethylmenaquinol + CO2 + diphosphate</text>
        <dbReference type="Rhea" id="RHEA:26478"/>
        <dbReference type="Rhea" id="RHEA-COMP:9563"/>
        <dbReference type="Rhea" id="RHEA-COMP:9564"/>
        <dbReference type="ChEBI" id="CHEBI:11173"/>
        <dbReference type="ChEBI" id="CHEBI:15378"/>
        <dbReference type="ChEBI" id="CHEBI:16526"/>
        <dbReference type="ChEBI" id="CHEBI:33019"/>
        <dbReference type="ChEBI" id="CHEBI:55437"/>
        <dbReference type="ChEBI" id="CHEBI:58914"/>
        <dbReference type="EC" id="2.5.1.74"/>
    </reaction>
</comment>
<name>A0A261F8E0_9BIFI</name>
<dbReference type="InterPro" id="IPR000537">
    <property type="entry name" value="UbiA_prenyltransferase"/>
</dbReference>
<dbReference type="InterPro" id="IPR044878">
    <property type="entry name" value="UbiA_sf"/>
</dbReference>
<feature type="transmembrane region" description="Helical" evidence="8">
    <location>
        <begin position="138"/>
        <end position="158"/>
    </location>
</feature>
<dbReference type="EC" id="2.5.1.74" evidence="8 9"/>
<evidence type="ECO:0000313" key="11">
    <source>
        <dbReference type="Proteomes" id="UP000216444"/>
    </source>
</evidence>
<dbReference type="EMBL" id="MWWV01000021">
    <property type="protein sequence ID" value="OZG55420.1"/>
    <property type="molecule type" value="Genomic_DNA"/>
</dbReference>
<dbReference type="GO" id="GO:0005886">
    <property type="term" value="C:plasma membrane"/>
    <property type="evidence" value="ECO:0007669"/>
    <property type="project" value="UniProtKB-SubCell"/>
</dbReference>
<feature type="transmembrane region" description="Helical" evidence="8">
    <location>
        <begin position="323"/>
        <end position="344"/>
    </location>
</feature>
<feature type="transmembrane region" description="Helical" evidence="8">
    <location>
        <begin position="194"/>
        <end position="212"/>
    </location>
</feature>